<accession>A0A5B2U7Y1</accession>
<proteinExistence type="predicted"/>
<dbReference type="RefSeq" id="WP_149831821.1">
    <property type="nucleotide sequence ID" value="NZ_VUNZ01000001.1"/>
</dbReference>
<dbReference type="Proteomes" id="UP000323082">
    <property type="component" value="Unassembled WGS sequence"/>
</dbReference>
<gene>
    <name evidence="1" type="ORF">FW780_01120</name>
</gene>
<evidence type="ECO:0000313" key="2">
    <source>
        <dbReference type="Proteomes" id="UP000323082"/>
    </source>
</evidence>
<evidence type="ECO:0000313" key="1">
    <source>
        <dbReference type="EMBL" id="KAA2222831.1"/>
    </source>
</evidence>
<comment type="caution">
    <text evidence="1">The sequence shown here is derived from an EMBL/GenBank/DDBJ whole genome shotgun (WGS) entry which is preliminary data.</text>
</comment>
<sequence length="83" mass="9390">MTKNNSYILSIFNKSSLKRFEKSSVGATYSAYLRLSQQKTSYALGGKKMSLFNSFELFTILKFNDKGIYGYDCSDKSTGNRKA</sequence>
<name>A0A5B2U7Y1_9FLAO</name>
<organism evidence="1 2">
    <name type="scientific">Chryseobacterium sediminis</name>
    <dbReference type="NCBI Taxonomy" id="1679494"/>
    <lineage>
        <taxon>Bacteria</taxon>
        <taxon>Pseudomonadati</taxon>
        <taxon>Bacteroidota</taxon>
        <taxon>Flavobacteriia</taxon>
        <taxon>Flavobacteriales</taxon>
        <taxon>Weeksellaceae</taxon>
        <taxon>Chryseobacterium group</taxon>
        <taxon>Chryseobacterium</taxon>
    </lineage>
</organism>
<dbReference type="AlphaFoldDB" id="A0A5B2U7Y1"/>
<protein>
    <submittedName>
        <fullName evidence="1">Uncharacterized protein</fullName>
    </submittedName>
</protein>
<reference evidence="1 2" key="1">
    <citation type="journal article" date="2015" name="Int. J. Syst. Evol. Microbiol.">
        <title>Chryseobacterium sediminis sp. nov., isolated from a river sediment.</title>
        <authorList>
            <person name="Kampfer P."/>
            <person name="Busse H.J."/>
            <person name="McInroy J.A."/>
            <person name="Glaeser S.P."/>
        </authorList>
    </citation>
    <scope>NUCLEOTIDE SEQUENCE [LARGE SCALE GENOMIC DNA]</scope>
    <source>
        <strain evidence="1 2">IMT-174</strain>
    </source>
</reference>
<dbReference type="EMBL" id="VUNZ01000001">
    <property type="protein sequence ID" value="KAA2222831.1"/>
    <property type="molecule type" value="Genomic_DNA"/>
</dbReference>